<evidence type="ECO:0000313" key="8">
    <source>
        <dbReference type="EMBL" id="MCP8900979.1"/>
    </source>
</evidence>
<evidence type="ECO:0000256" key="1">
    <source>
        <dbReference type="ARBA" id="ARBA00008857"/>
    </source>
</evidence>
<dbReference type="InterPro" id="IPR044068">
    <property type="entry name" value="CB"/>
</dbReference>
<reference evidence="8" key="2">
    <citation type="submission" date="2023-01" db="EMBL/GenBank/DDBJ databases">
        <title>Gilvimarinus xylanilyticus HB14 isolated from Caulerpa lentillifera aquaculture base in Hainan, China.</title>
        <authorList>
            <person name="Zhang Y.-J."/>
        </authorList>
    </citation>
    <scope>NUCLEOTIDE SEQUENCE</scope>
    <source>
        <strain evidence="8">HB14</strain>
    </source>
</reference>
<keyword evidence="3 5" id="KW-0238">DNA-binding</keyword>
<dbReference type="Gene3D" id="1.10.150.130">
    <property type="match status" value="1"/>
</dbReference>
<evidence type="ECO:0000256" key="3">
    <source>
        <dbReference type="ARBA" id="ARBA00023125"/>
    </source>
</evidence>
<keyword evidence="4" id="KW-0233">DNA recombination</keyword>
<accession>A0A9X2I049</accession>
<dbReference type="GO" id="GO:0003677">
    <property type="term" value="F:DNA binding"/>
    <property type="evidence" value="ECO:0007669"/>
    <property type="project" value="UniProtKB-UniRule"/>
</dbReference>
<evidence type="ECO:0000256" key="5">
    <source>
        <dbReference type="PROSITE-ProRule" id="PRU01248"/>
    </source>
</evidence>
<comment type="similarity">
    <text evidence="1">Belongs to the 'phage' integrase family.</text>
</comment>
<dbReference type="CDD" id="cd01189">
    <property type="entry name" value="INT_ICEBs1_C_like"/>
    <property type="match status" value="1"/>
</dbReference>
<evidence type="ECO:0000259" key="7">
    <source>
        <dbReference type="PROSITE" id="PS51900"/>
    </source>
</evidence>
<dbReference type="RefSeq" id="WP_253969264.1">
    <property type="nucleotide sequence ID" value="NZ_JAMFTH010000008.1"/>
</dbReference>
<feature type="domain" description="Core-binding (CB)" evidence="7">
    <location>
        <begin position="84"/>
        <end position="175"/>
    </location>
</feature>
<dbReference type="EMBL" id="JAMFTH010000008">
    <property type="protein sequence ID" value="MCP8900979.1"/>
    <property type="molecule type" value="Genomic_DNA"/>
</dbReference>
<sequence length="397" mass="45991">MSSINQRHGKLFFDFRYQGIRCREYTKLGDSPANRKRLLAILDRIEAEILLGTFNYATYFPGSNRVEQFNSIDQKKAITRTSVPTLVEFSEVWFSEMTPQWRNSHIKSTRLILDVHLLPELGNRPLNTIKKSDILAFRAKLVSKPSIKVKSKKQMSASRVNHIMMPLRMILNEAAERYGFVTPWQNIKPLKVNRTDVEPFDLNEVKTIINTVRADFKNYYIVRFFTGLRTAEIDGLTWKKVDFKRRQILVHQAWVEGEFVPTKNDGSHRSVDMSSMVYDALKAQFKATGDKAMVFCNSLGNPLSHQTVTNKVWHPLLRHLGLNKRRPYQTRHTAATLWLAAGESPEWIARQMGHSTTEMLFKVYSRYVPNLTRQDGSAMERLLTEHALQTQDAKEEE</sequence>
<organism evidence="8 9">
    <name type="scientific">Gilvimarinus xylanilyticus</name>
    <dbReference type="NCBI Taxonomy" id="2944139"/>
    <lineage>
        <taxon>Bacteria</taxon>
        <taxon>Pseudomonadati</taxon>
        <taxon>Pseudomonadota</taxon>
        <taxon>Gammaproteobacteria</taxon>
        <taxon>Cellvibrionales</taxon>
        <taxon>Cellvibrionaceae</taxon>
        <taxon>Gilvimarinus</taxon>
    </lineage>
</organism>
<dbReference type="InterPro" id="IPR013762">
    <property type="entry name" value="Integrase-like_cat_sf"/>
</dbReference>
<dbReference type="PROSITE" id="PS51900">
    <property type="entry name" value="CB"/>
    <property type="match status" value="1"/>
</dbReference>
<keyword evidence="9" id="KW-1185">Reference proteome</keyword>
<dbReference type="InterPro" id="IPR010998">
    <property type="entry name" value="Integrase_recombinase_N"/>
</dbReference>
<dbReference type="Pfam" id="PF14659">
    <property type="entry name" value="Phage_int_SAM_3"/>
    <property type="match status" value="1"/>
</dbReference>
<dbReference type="Pfam" id="PF00589">
    <property type="entry name" value="Phage_integrase"/>
    <property type="match status" value="1"/>
</dbReference>
<dbReference type="PROSITE" id="PS51898">
    <property type="entry name" value="TYR_RECOMBINASE"/>
    <property type="match status" value="1"/>
</dbReference>
<dbReference type="SUPFAM" id="SSF56349">
    <property type="entry name" value="DNA breaking-rejoining enzymes"/>
    <property type="match status" value="1"/>
</dbReference>
<dbReference type="GO" id="GO:0006310">
    <property type="term" value="P:DNA recombination"/>
    <property type="evidence" value="ECO:0007669"/>
    <property type="project" value="UniProtKB-KW"/>
</dbReference>
<dbReference type="InterPro" id="IPR002104">
    <property type="entry name" value="Integrase_catalytic"/>
</dbReference>
<name>A0A9X2I049_9GAMM</name>
<feature type="domain" description="Tyr recombinase" evidence="6">
    <location>
        <begin position="195"/>
        <end position="379"/>
    </location>
</feature>
<dbReference type="PANTHER" id="PTHR30629">
    <property type="entry name" value="PROPHAGE INTEGRASE"/>
    <property type="match status" value="1"/>
</dbReference>
<dbReference type="GO" id="GO:0015074">
    <property type="term" value="P:DNA integration"/>
    <property type="evidence" value="ECO:0007669"/>
    <property type="project" value="UniProtKB-KW"/>
</dbReference>
<dbReference type="Pfam" id="PF12167">
    <property type="entry name" value="Arm-DNA-bind_2"/>
    <property type="match status" value="1"/>
</dbReference>
<gene>
    <name evidence="8" type="ORF">M6D89_16865</name>
</gene>
<evidence type="ECO:0000259" key="6">
    <source>
        <dbReference type="PROSITE" id="PS51898"/>
    </source>
</evidence>
<comment type="caution">
    <text evidence="8">The sequence shown here is derived from an EMBL/GenBank/DDBJ whole genome shotgun (WGS) entry which is preliminary data.</text>
</comment>
<dbReference type="InterPro" id="IPR004107">
    <property type="entry name" value="Integrase_SAM-like_N"/>
</dbReference>
<dbReference type="Proteomes" id="UP001139319">
    <property type="component" value="Unassembled WGS sequence"/>
</dbReference>
<keyword evidence="2" id="KW-0229">DNA integration</keyword>
<dbReference type="InterPro" id="IPR011010">
    <property type="entry name" value="DNA_brk_join_enz"/>
</dbReference>
<dbReference type="PANTHER" id="PTHR30629:SF2">
    <property type="entry name" value="PROPHAGE INTEGRASE INTS-RELATED"/>
    <property type="match status" value="1"/>
</dbReference>
<proteinExistence type="inferred from homology"/>
<evidence type="ECO:0000256" key="2">
    <source>
        <dbReference type="ARBA" id="ARBA00022908"/>
    </source>
</evidence>
<evidence type="ECO:0000313" key="9">
    <source>
        <dbReference type="Proteomes" id="UP001139319"/>
    </source>
</evidence>
<dbReference type="InterPro" id="IPR050808">
    <property type="entry name" value="Phage_Integrase"/>
</dbReference>
<dbReference type="InterPro" id="IPR022000">
    <property type="entry name" value="Min27-like_integrase_DNA_bind"/>
</dbReference>
<protein>
    <submittedName>
        <fullName evidence="8">Site-specific integrase</fullName>
    </submittedName>
</protein>
<reference evidence="8" key="1">
    <citation type="submission" date="2022-05" db="EMBL/GenBank/DDBJ databases">
        <authorList>
            <person name="Sun H.-N."/>
        </authorList>
    </citation>
    <scope>NUCLEOTIDE SEQUENCE</scope>
    <source>
        <strain evidence="8">HB14</strain>
    </source>
</reference>
<dbReference type="Gene3D" id="1.10.443.10">
    <property type="entry name" value="Intergrase catalytic core"/>
    <property type="match status" value="1"/>
</dbReference>
<dbReference type="AlphaFoldDB" id="A0A9X2I049"/>
<evidence type="ECO:0000256" key="4">
    <source>
        <dbReference type="ARBA" id="ARBA00023172"/>
    </source>
</evidence>